<name>A0A1Q9DJV6_SYMMI</name>
<dbReference type="InterPro" id="IPR036865">
    <property type="entry name" value="CRAL-TRIO_dom_sf"/>
</dbReference>
<dbReference type="Gene3D" id="3.40.525.10">
    <property type="entry name" value="CRAL-TRIO lipid binding domain"/>
    <property type="match status" value="2"/>
</dbReference>
<dbReference type="SMART" id="SM00516">
    <property type="entry name" value="SEC14"/>
    <property type="match status" value="2"/>
</dbReference>
<evidence type="ECO:0000313" key="3">
    <source>
        <dbReference type="Proteomes" id="UP000186817"/>
    </source>
</evidence>
<accession>A0A1Q9DJV6</accession>
<feature type="domain" description="CRAL-TRIO" evidence="1">
    <location>
        <begin position="405"/>
        <end position="576"/>
    </location>
</feature>
<comment type="caution">
    <text evidence="2">The sequence shown here is derived from an EMBL/GenBank/DDBJ whole genome shotgun (WGS) entry which is preliminary data.</text>
</comment>
<dbReference type="PANTHER" id="PTHR45824:SF29">
    <property type="entry name" value="GH16843P"/>
    <property type="match status" value="1"/>
</dbReference>
<sequence>MPNGGVAASPLIAALQEPQKAAVSELARRLASCKDASEEGTNLYDDPLALVRYLRARNWDLDKGEVLIRKTARWRQEFGYSSIFDGSSVEELAKESQLGNMYVRGYDKTGRPALYFKPGGAGFNAEPAGVKYLVYCVERAIACVEKQARTGRLALPPHDPVGRKFVLLVDCDGLGMGSLLTGSIVRDLIGVMQDHYPERLGVAFFVNAPFLLHSFFTAASTFLDPVTIAKFQFVPDDGEERMQAMCQHFDPACLEPGFGGEDDEPFRSHIFLNVNQGKGVFGLEYAEQLRLSGLLNDEEADEEAVHSTGSTDYMEFLHVYRHWRVLNLPPTERSLVRGLAKRLAFSLTRQEDKEFFIEAPALIRYLRSKNWDVSKAEAAVCATAQWRQENVSCLYLPDAKSGRCSAAIVRECALGHFYIRGFDRRQRPIVYVKFRNPDSGQHQETLNYVIYVLERLLAVLQKSSEQPEDGVDSGCATVLVDFTGYESSNRPRLCTLRAALHIFQDHYPEVFGDVYFYHPPQKISCFWRFVGPFLDQRVRDKVIFVTSTTHWRQLVNTIFRADRLERSVGGENHAVFSSKIFLSKKVGGFIWGTEFDAQASAPDTIPRARVSFSNIVQQVEESGASTLVHAGLVTSYMSAWKRVADASAKVRARRSRCEAVQLALQKWLRGSTRGLLHEAMRLWRKLYGRGKQALLVSQCLVAWEQKAEVGLVHTCFAAWLKIVSAAASKRRKARSHEAVVLALQKWERGSRNGLLHETMIQWFKVSVARRRHMDLVKKSLVSWELEAGVSLTHTCFTAWSKLLAEARSRHIKQQQTEAVALALQKWERGNEKGLLHEVLDQWYKLFVPRSRQAAMLSSYLVSWEMEAEVGLTQTCFSAWRHLVQGEARRRLQERSREGVHLAVQKFLLGNQKGLLHEALSLWQHLCAKHAQRDLLLKKYLVSFEMETGVGLTQTCLASWKKLVDAQARQRSKEHGHEAVKLALQKWERGNAAGLLHEVVTQADGLRVTT</sequence>
<dbReference type="AlphaFoldDB" id="A0A1Q9DJV6"/>
<dbReference type="CDD" id="cd00170">
    <property type="entry name" value="SEC14"/>
    <property type="match status" value="2"/>
</dbReference>
<dbReference type="PANTHER" id="PTHR45824">
    <property type="entry name" value="GH16843P"/>
    <property type="match status" value="1"/>
</dbReference>
<dbReference type="Proteomes" id="UP000186817">
    <property type="component" value="Unassembled WGS sequence"/>
</dbReference>
<dbReference type="SUPFAM" id="SSF46938">
    <property type="entry name" value="CRAL/TRIO N-terminal domain"/>
    <property type="match status" value="2"/>
</dbReference>
<dbReference type="SMART" id="SM01100">
    <property type="entry name" value="CRAL_TRIO_N"/>
    <property type="match status" value="2"/>
</dbReference>
<evidence type="ECO:0000313" key="2">
    <source>
        <dbReference type="EMBL" id="OLP95420.1"/>
    </source>
</evidence>
<protein>
    <submittedName>
        <fullName evidence="2">Random slug protein 5</fullName>
    </submittedName>
</protein>
<dbReference type="Pfam" id="PF00650">
    <property type="entry name" value="CRAL_TRIO"/>
    <property type="match status" value="2"/>
</dbReference>
<dbReference type="PROSITE" id="PS50191">
    <property type="entry name" value="CRAL_TRIO"/>
    <property type="match status" value="2"/>
</dbReference>
<dbReference type="InterPro" id="IPR011074">
    <property type="entry name" value="CRAL/TRIO_N_dom"/>
</dbReference>
<dbReference type="InterPro" id="IPR052578">
    <property type="entry name" value="PI_Transfer_CRAL-TRIO"/>
</dbReference>
<dbReference type="EMBL" id="LSRX01000503">
    <property type="protein sequence ID" value="OLP95420.1"/>
    <property type="molecule type" value="Genomic_DNA"/>
</dbReference>
<dbReference type="OrthoDB" id="75724at2759"/>
<evidence type="ECO:0000259" key="1">
    <source>
        <dbReference type="PROSITE" id="PS50191"/>
    </source>
</evidence>
<proteinExistence type="predicted"/>
<dbReference type="InterPro" id="IPR001251">
    <property type="entry name" value="CRAL-TRIO_dom"/>
</dbReference>
<gene>
    <name evidence="2" type="primary">rsc5</name>
    <name evidence="2" type="ORF">AK812_SmicGene22453</name>
</gene>
<keyword evidence="3" id="KW-1185">Reference proteome</keyword>
<dbReference type="InterPro" id="IPR036273">
    <property type="entry name" value="CRAL/TRIO_N_dom_sf"/>
</dbReference>
<dbReference type="GO" id="GO:0008526">
    <property type="term" value="F:phosphatidylinositol transfer activity"/>
    <property type="evidence" value="ECO:0007669"/>
    <property type="project" value="TreeGrafter"/>
</dbReference>
<reference evidence="2 3" key="1">
    <citation type="submission" date="2016-02" db="EMBL/GenBank/DDBJ databases">
        <title>Genome analysis of coral dinoflagellate symbionts highlights evolutionary adaptations to a symbiotic lifestyle.</title>
        <authorList>
            <person name="Aranda M."/>
            <person name="Li Y."/>
            <person name="Liew Y.J."/>
            <person name="Baumgarten S."/>
            <person name="Simakov O."/>
            <person name="Wilson M."/>
            <person name="Piel J."/>
            <person name="Ashoor H."/>
            <person name="Bougouffa S."/>
            <person name="Bajic V.B."/>
            <person name="Ryu T."/>
            <person name="Ravasi T."/>
            <person name="Bayer T."/>
            <person name="Micklem G."/>
            <person name="Kim H."/>
            <person name="Bhak J."/>
            <person name="Lajeunesse T.C."/>
            <person name="Voolstra C.R."/>
        </authorList>
    </citation>
    <scope>NUCLEOTIDE SEQUENCE [LARGE SCALE GENOMIC DNA]</scope>
    <source>
        <strain evidence="2 3">CCMP2467</strain>
    </source>
</reference>
<feature type="domain" description="CRAL-TRIO" evidence="1">
    <location>
        <begin position="91"/>
        <end position="266"/>
    </location>
</feature>
<dbReference type="SUPFAM" id="SSF52087">
    <property type="entry name" value="CRAL/TRIO domain"/>
    <property type="match status" value="2"/>
</dbReference>
<organism evidence="2 3">
    <name type="scientific">Symbiodinium microadriaticum</name>
    <name type="common">Dinoflagellate</name>
    <name type="synonym">Zooxanthella microadriatica</name>
    <dbReference type="NCBI Taxonomy" id="2951"/>
    <lineage>
        <taxon>Eukaryota</taxon>
        <taxon>Sar</taxon>
        <taxon>Alveolata</taxon>
        <taxon>Dinophyceae</taxon>
        <taxon>Suessiales</taxon>
        <taxon>Symbiodiniaceae</taxon>
        <taxon>Symbiodinium</taxon>
    </lineage>
</organism>